<dbReference type="PROSITE" id="PS51318">
    <property type="entry name" value="TAT"/>
    <property type="match status" value="1"/>
</dbReference>
<evidence type="ECO:0000256" key="9">
    <source>
        <dbReference type="ARBA" id="ARBA00048540"/>
    </source>
</evidence>
<evidence type="ECO:0000256" key="4">
    <source>
        <dbReference type="ARBA" id="ARBA00022679"/>
    </source>
</evidence>
<dbReference type="InterPro" id="IPR006311">
    <property type="entry name" value="TAT_signal"/>
</dbReference>
<feature type="binding site" evidence="11">
    <location>
        <position position="169"/>
    </location>
    <ligand>
        <name>Mg(2+)</name>
        <dbReference type="ChEBI" id="CHEBI:18420"/>
    </ligand>
</feature>
<comment type="similarity">
    <text evidence="10">Belongs to the ApbE family.</text>
</comment>
<dbReference type="GO" id="GO:0016740">
    <property type="term" value="F:transferase activity"/>
    <property type="evidence" value="ECO:0007669"/>
    <property type="project" value="UniProtKB-UniRule"/>
</dbReference>
<keyword evidence="12" id="KW-0732">Signal</keyword>
<accession>A0A2K8KDF4</accession>
<dbReference type="OrthoDB" id="9778595at2"/>
<dbReference type="PANTHER" id="PTHR30040:SF2">
    <property type="entry name" value="FAD:PROTEIN FMN TRANSFERASE"/>
    <property type="match status" value="1"/>
</dbReference>
<dbReference type="Pfam" id="PF02424">
    <property type="entry name" value="ApbE"/>
    <property type="match status" value="1"/>
</dbReference>
<keyword evidence="5 10" id="KW-0479">Metal-binding</keyword>
<dbReference type="AlphaFoldDB" id="A0A2K8KDF4"/>
<dbReference type="EMBL" id="CP024899">
    <property type="protein sequence ID" value="ATX67471.1"/>
    <property type="molecule type" value="Genomic_DNA"/>
</dbReference>
<feature type="signal peptide" evidence="12">
    <location>
        <begin position="1"/>
        <end position="17"/>
    </location>
</feature>
<comment type="catalytic activity">
    <reaction evidence="9 10">
        <text>L-threonyl-[protein] + FAD = FMN-L-threonyl-[protein] + AMP + H(+)</text>
        <dbReference type="Rhea" id="RHEA:36847"/>
        <dbReference type="Rhea" id="RHEA-COMP:11060"/>
        <dbReference type="Rhea" id="RHEA-COMP:11061"/>
        <dbReference type="ChEBI" id="CHEBI:15378"/>
        <dbReference type="ChEBI" id="CHEBI:30013"/>
        <dbReference type="ChEBI" id="CHEBI:57692"/>
        <dbReference type="ChEBI" id="CHEBI:74257"/>
        <dbReference type="ChEBI" id="CHEBI:456215"/>
        <dbReference type="EC" id="2.7.1.180"/>
    </reaction>
</comment>
<organism evidence="13 14">
    <name type="scientific">Roseinatronobacter bogoriensis subsp. barguzinensis</name>
    <dbReference type="NCBI Taxonomy" id="441209"/>
    <lineage>
        <taxon>Bacteria</taxon>
        <taxon>Pseudomonadati</taxon>
        <taxon>Pseudomonadota</taxon>
        <taxon>Alphaproteobacteria</taxon>
        <taxon>Rhodobacterales</taxon>
        <taxon>Paracoccaceae</taxon>
        <taxon>Roseinatronobacter</taxon>
    </lineage>
</organism>
<gene>
    <name evidence="13" type="ORF">BG454_18000</name>
</gene>
<dbReference type="Gene3D" id="3.10.520.10">
    <property type="entry name" value="ApbE-like domains"/>
    <property type="match status" value="1"/>
</dbReference>
<evidence type="ECO:0000256" key="8">
    <source>
        <dbReference type="ARBA" id="ARBA00031306"/>
    </source>
</evidence>
<dbReference type="PANTHER" id="PTHR30040">
    <property type="entry name" value="THIAMINE BIOSYNTHESIS LIPOPROTEIN APBE"/>
    <property type="match status" value="1"/>
</dbReference>
<dbReference type="InterPro" id="IPR003374">
    <property type="entry name" value="ApbE-like_sf"/>
</dbReference>
<evidence type="ECO:0000256" key="3">
    <source>
        <dbReference type="ARBA" id="ARBA00022630"/>
    </source>
</evidence>
<keyword evidence="7 10" id="KW-0460">Magnesium</keyword>
<dbReference type="RefSeq" id="WP_071482399.1">
    <property type="nucleotide sequence ID" value="NZ_CP024899.1"/>
</dbReference>
<evidence type="ECO:0000256" key="6">
    <source>
        <dbReference type="ARBA" id="ARBA00022827"/>
    </source>
</evidence>
<reference evidence="13 14" key="1">
    <citation type="submission" date="2017-11" db="EMBL/GenBank/DDBJ databases">
        <title>Revised Sequence and Annotation of the Rhodobaca barguzinensis strain alga05 Genome.</title>
        <authorList>
            <person name="Kopejtka K."/>
            <person name="Tomasch J.M."/>
            <person name="Bunk B."/>
            <person name="Koblizek M."/>
        </authorList>
    </citation>
    <scope>NUCLEOTIDE SEQUENCE [LARGE SCALE GENOMIC DNA]</scope>
    <source>
        <strain evidence="14">alga05</strain>
    </source>
</reference>
<evidence type="ECO:0000256" key="10">
    <source>
        <dbReference type="PIRNR" id="PIRNR006268"/>
    </source>
</evidence>
<evidence type="ECO:0000256" key="7">
    <source>
        <dbReference type="ARBA" id="ARBA00022842"/>
    </source>
</evidence>
<dbReference type="InterPro" id="IPR024932">
    <property type="entry name" value="ApbE"/>
</dbReference>
<evidence type="ECO:0000313" key="14">
    <source>
        <dbReference type="Proteomes" id="UP000228948"/>
    </source>
</evidence>
<dbReference type="GO" id="GO:0046872">
    <property type="term" value="F:metal ion binding"/>
    <property type="evidence" value="ECO:0007669"/>
    <property type="project" value="UniProtKB-UniRule"/>
</dbReference>
<keyword evidence="4 10" id="KW-0808">Transferase</keyword>
<evidence type="ECO:0000256" key="12">
    <source>
        <dbReference type="SAM" id="SignalP"/>
    </source>
</evidence>
<evidence type="ECO:0000256" key="11">
    <source>
        <dbReference type="PIRSR" id="PIRSR006268-2"/>
    </source>
</evidence>
<evidence type="ECO:0000313" key="13">
    <source>
        <dbReference type="EMBL" id="ATX67471.1"/>
    </source>
</evidence>
<evidence type="ECO:0000256" key="2">
    <source>
        <dbReference type="ARBA" id="ARBA00016337"/>
    </source>
</evidence>
<protein>
    <recommendedName>
        <fullName evidence="2 10">FAD:protein FMN transferase</fullName>
        <ecNumber evidence="1 10">2.7.1.180</ecNumber>
    </recommendedName>
    <alternativeName>
        <fullName evidence="8 10">Flavin transferase</fullName>
    </alternativeName>
</protein>
<keyword evidence="3 10" id="KW-0285">Flavoprotein</keyword>
<dbReference type="Proteomes" id="UP000228948">
    <property type="component" value="Chromosome"/>
</dbReference>
<dbReference type="KEGG" id="rbg:BG454_18000"/>
<feature type="binding site" evidence="11">
    <location>
        <position position="282"/>
    </location>
    <ligand>
        <name>Mg(2+)</name>
        <dbReference type="ChEBI" id="CHEBI:18420"/>
    </ligand>
</feature>
<evidence type="ECO:0000256" key="1">
    <source>
        <dbReference type="ARBA" id="ARBA00011955"/>
    </source>
</evidence>
<evidence type="ECO:0000256" key="5">
    <source>
        <dbReference type="ARBA" id="ARBA00022723"/>
    </source>
</evidence>
<feature type="binding site" evidence="11">
    <location>
        <position position="278"/>
    </location>
    <ligand>
        <name>Mg(2+)</name>
        <dbReference type="ChEBI" id="CHEBI:18420"/>
    </ligand>
</feature>
<dbReference type="STRING" id="441209.GCA_001870665_03420"/>
<name>A0A2K8KDF4_9RHOB</name>
<keyword evidence="14" id="KW-1185">Reference proteome</keyword>
<keyword evidence="6 10" id="KW-0274">FAD</keyword>
<feature type="chain" id="PRO_5039933229" description="FAD:protein FMN transferase" evidence="12">
    <location>
        <begin position="18"/>
        <end position="309"/>
    </location>
</feature>
<sequence>MTLSRRRFLVISAVASALPVAALGQSVHHWRGVALGADASITLAHPDAPRIVAMARAEIARLEDVFSLHTPASALNRLNAAGRLVAPPPELLECLSHCATLHHATNGLFDPTIQPLWALYAHHFAETTNAAPPDATALKSVLKHVGFGKIRLDPNELRLKSGMALSLNGIAQGFIADKVAALLRAQGLTDVLVNTGEFSALGQAPDGQPWQIGLRAGDDLLPERAALRDAALSSSAAQGISFDGEGRVGHILNPKTGLPAPKRWRLVTVTAPQAWLADGLSTAFCLMTPERIAQTLQAFPQARIERLIG</sequence>
<dbReference type="EC" id="2.7.1.180" evidence="1 10"/>
<proteinExistence type="inferred from homology"/>
<dbReference type="SUPFAM" id="SSF143631">
    <property type="entry name" value="ApbE-like"/>
    <property type="match status" value="1"/>
</dbReference>
<dbReference type="PIRSF" id="PIRSF006268">
    <property type="entry name" value="ApbE"/>
    <property type="match status" value="1"/>
</dbReference>
<comment type="cofactor">
    <cofactor evidence="11">
        <name>Mg(2+)</name>
        <dbReference type="ChEBI" id="CHEBI:18420"/>
    </cofactor>
    <cofactor evidence="11">
        <name>Mn(2+)</name>
        <dbReference type="ChEBI" id="CHEBI:29035"/>
    </cofactor>
    <text evidence="11">Magnesium. Can also use manganese.</text>
</comment>